<evidence type="ECO:0000256" key="2">
    <source>
        <dbReference type="PROSITE-ProRule" id="PRU01161"/>
    </source>
</evidence>
<organism evidence="4 5">
    <name type="scientific">Flavobacterium cyanobacteriorum</name>
    <dbReference type="NCBI Taxonomy" id="2022802"/>
    <lineage>
        <taxon>Bacteria</taxon>
        <taxon>Pseudomonadati</taxon>
        <taxon>Bacteroidota</taxon>
        <taxon>Flavobacteriia</taxon>
        <taxon>Flavobacteriales</taxon>
        <taxon>Flavobacteriaceae</taxon>
        <taxon>Flavobacterium</taxon>
    </lineage>
</organism>
<keyword evidence="1 2" id="KW-0443">Lipid metabolism</keyword>
<feature type="short sequence motif" description="DGA/G" evidence="2">
    <location>
        <begin position="293"/>
        <end position="295"/>
    </location>
</feature>
<feature type="active site" description="Proton acceptor" evidence="2">
    <location>
        <position position="293"/>
    </location>
</feature>
<comment type="caution">
    <text evidence="4">The sequence shown here is derived from an EMBL/GenBank/DDBJ whole genome shotgun (WGS) entry which is preliminary data.</text>
</comment>
<sequence>MEPKFKICIAMAGAVSAGAYTAGAMDYLLETLELWEKAKEKNRRLGPEHPEYNFSIPMHDVAIDVMSGASAGGINGSLALLNLADGSHTYVNKDNPFGKNNRFYQSWVEMGDDAEGSTFEKLLSLTDLKKGEKPDSLLNTKPIDGIAEKALVLEKLHQCPPYISPSLDLVLTTTNLQGINFKIDFGGSNNSGTVITSHAGFFRYRLANETTPSGVPADENSLFFILNLSDPKHMGYLKDATLSTAAFPIGLKSRKVAISQKYVDRYPKYLFGQRRGITPILEENAVYQFSSIDGGLINNEPFGIALKVLREKNAPEVAKDQYAVIMIDPFPNHDNAVEGEDIKTDMVSVAKGMFRALRNQVMFNQDGLLEALELNDRTKFLIAPVRKELRNGELIRAKNDLASAPFSGFAGFMDKSFRHHDYYLGRQNCQAFLRYYFAVTQDSAVQRLGIAPHPEAINRYGFFEAQGDALSRKLFPIIPDMRLLHTQSNKADSDTYGIDATLAFPAYPSLDAAAFRRKYKGMVKNRIETVLNRLFENFWASLINKLVLQHKVYHIIEEALFKELEDAGLLKK</sequence>
<evidence type="ECO:0000313" key="5">
    <source>
        <dbReference type="Proteomes" id="UP000216605"/>
    </source>
</evidence>
<feature type="short sequence motif" description="GXSXG" evidence="2">
    <location>
        <begin position="68"/>
        <end position="72"/>
    </location>
</feature>
<keyword evidence="2" id="KW-0442">Lipid degradation</keyword>
<reference evidence="4 5" key="1">
    <citation type="submission" date="2017-07" db="EMBL/GenBank/DDBJ databases">
        <title>Flavobacterium cyanobacteriorum sp. nov., isolated from cyanobacterial aggregates in a eutrophic lake.</title>
        <authorList>
            <person name="Cai H."/>
        </authorList>
    </citation>
    <scope>NUCLEOTIDE SEQUENCE [LARGE SCALE GENOMIC DNA]</scope>
    <source>
        <strain evidence="4 5">TH021</strain>
    </source>
</reference>
<dbReference type="GO" id="GO:0016042">
    <property type="term" value="P:lipid catabolic process"/>
    <property type="evidence" value="ECO:0007669"/>
    <property type="project" value="UniProtKB-UniRule"/>
</dbReference>
<feature type="domain" description="PNPLA" evidence="3">
    <location>
        <begin position="9"/>
        <end position="306"/>
    </location>
</feature>
<evidence type="ECO:0000259" key="3">
    <source>
        <dbReference type="PROSITE" id="PS51635"/>
    </source>
</evidence>
<dbReference type="SUPFAM" id="SSF52151">
    <property type="entry name" value="FabD/lysophospholipase-like"/>
    <property type="match status" value="1"/>
</dbReference>
<dbReference type="InterPro" id="IPR002641">
    <property type="entry name" value="PNPLA_dom"/>
</dbReference>
<dbReference type="GO" id="GO:0016787">
    <property type="term" value="F:hydrolase activity"/>
    <property type="evidence" value="ECO:0007669"/>
    <property type="project" value="UniProtKB-UniRule"/>
</dbReference>
<keyword evidence="5" id="KW-1185">Reference proteome</keyword>
<dbReference type="Pfam" id="PF01734">
    <property type="entry name" value="Patatin"/>
    <property type="match status" value="1"/>
</dbReference>
<feature type="active site" description="Nucleophile" evidence="2">
    <location>
        <position position="70"/>
    </location>
</feature>
<gene>
    <name evidence="4" type="ORF">CHU92_08530</name>
</gene>
<comment type="caution">
    <text evidence="2">Lacks conserved residue(s) required for the propagation of feature annotation.</text>
</comment>
<dbReference type="OrthoDB" id="1488362at2"/>
<proteinExistence type="predicted"/>
<evidence type="ECO:0000256" key="1">
    <source>
        <dbReference type="ARBA" id="ARBA00023098"/>
    </source>
</evidence>
<dbReference type="RefSeq" id="WP_094414592.1">
    <property type="nucleotide sequence ID" value="NZ_NOXV01000257.1"/>
</dbReference>
<dbReference type="Gene3D" id="3.40.1090.10">
    <property type="entry name" value="Cytosolic phospholipase A2 catalytic domain"/>
    <property type="match status" value="1"/>
</dbReference>
<protein>
    <recommendedName>
        <fullName evidence="3">PNPLA domain-containing protein</fullName>
    </recommendedName>
</protein>
<dbReference type="Proteomes" id="UP000216605">
    <property type="component" value="Unassembled WGS sequence"/>
</dbReference>
<name>A0A255Z6X7_9FLAO</name>
<accession>A0A255Z6X7</accession>
<dbReference type="InterPro" id="IPR016035">
    <property type="entry name" value="Acyl_Trfase/lysoPLipase"/>
</dbReference>
<dbReference type="EMBL" id="NOXV01000257">
    <property type="protein sequence ID" value="OYQ37228.1"/>
    <property type="molecule type" value="Genomic_DNA"/>
</dbReference>
<dbReference type="PROSITE" id="PS51635">
    <property type="entry name" value="PNPLA"/>
    <property type="match status" value="1"/>
</dbReference>
<dbReference type="AlphaFoldDB" id="A0A255Z6X7"/>
<keyword evidence="2" id="KW-0378">Hydrolase</keyword>
<evidence type="ECO:0000313" key="4">
    <source>
        <dbReference type="EMBL" id="OYQ37228.1"/>
    </source>
</evidence>